<proteinExistence type="predicted"/>
<dbReference type="InterPro" id="IPR019888">
    <property type="entry name" value="Tscrpt_reg_AsnC-like"/>
</dbReference>
<dbReference type="SMART" id="SM00344">
    <property type="entry name" value="HTH_ASNC"/>
    <property type="match status" value="1"/>
</dbReference>
<dbReference type="PANTHER" id="PTHR30154:SF34">
    <property type="entry name" value="TRANSCRIPTIONAL REGULATOR AZLB"/>
    <property type="match status" value="1"/>
</dbReference>
<feature type="domain" description="HTH asnC-type" evidence="4">
    <location>
        <begin position="4"/>
        <end position="65"/>
    </location>
</feature>
<evidence type="ECO:0000256" key="3">
    <source>
        <dbReference type="ARBA" id="ARBA00023163"/>
    </source>
</evidence>
<dbReference type="InterPro" id="IPR011008">
    <property type="entry name" value="Dimeric_a/b-barrel"/>
</dbReference>
<dbReference type="InterPro" id="IPR019887">
    <property type="entry name" value="Tscrpt_reg_AsnC/Lrp_C"/>
</dbReference>
<dbReference type="EMBL" id="VIWX01000002">
    <property type="protein sequence ID" value="TWF95354.1"/>
    <property type="molecule type" value="Genomic_DNA"/>
</dbReference>
<dbReference type="SUPFAM" id="SSF46785">
    <property type="entry name" value="Winged helix' DNA-binding domain"/>
    <property type="match status" value="1"/>
</dbReference>
<evidence type="ECO:0000313" key="6">
    <source>
        <dbReference type="Proteomes" id="UP000316184"/>
    </source>
</evidence>
<dbReference type="GO" id="GO:0043200">
    <property type="term" value="P:response to amino acid"/>
    <property type="evidence" value="ECO:0007669"/>
    <property type="project" value="TreeGrafter"/>
</dbReference>
<dbReference type="Pfam" id="PF01037">
    <property type="entry name" value="AsnC_trans_reg"/>
    <property type="match status" value="1"/>
</dbReference>
<evidence type="ECO:0000256" key="1">
    <source>
        <dbReference type="ARBA" id="ARBA00023015"/>
    </source>
</evidence>
<name>A0A561U7L5_9PSEU</name>
<evidence type="ECO:0000259" key="4">
    <source>
        <dbReference type="PROSITE" id="PS50956"/>
    </source>
</evidence>
<dbReference type="Gene3D" id="3.30.70.920">
    <property type="match status" value="1"/>
</dbReference>
<dbReference type="InterPro" id="IPR036390">
    <property type="entry name" value="WH_DNA-bd_sf"/>
</dbReference>
<evidence type="ECO:0000256" key="2">
    <source>
        <dbReference type="ARBA" id="ARBA00023125"/>
    </source>
</evidence>
<organism evidence="5 6">
    <name type="scientific">Saccharopolyspora dendranthemae</name>
    <dbReference type="NCBI Taxonomy" id="1181886"/>
    <lineage>
        <taxon>Bacteria</taxon>
        <taxon>Bacillati</taxon>
        <taxon>Actinomycetota</taxon>
        <taxon>Actinomycetes</taxon>
        <taxon>Pseudonocardiales</taxon>
        <taxon>Pseudonocardiaceae</taxon>
        <taxon>Saccharopolyspora</taxon>
    </lineage>
</organism>
<dbReference type="SUPFAM" id="SSF54909">
    <property type="entry name" value="Dimeric alpha+beta barrel"/>
    <property type="match status" value="1"/>
</dbReference>
<dbReference type="GO" id="GO:0005829">
    <property type="term" value="C:cytosol"/>
    <property type="evidence" value="ECO:0007669"/>
    <property type="project" value="TreeGrafter"/>
</dbReference>
<dbReference type="Proteomes" id="UP000316184">
    <property type="component" value="Unassembled WGS sequence"/>
</dbReference>
<keyword evidence="1" id="KW-0805">Transcription regulation</keyword>
<dbReference type="PANTHER" id="PTHR30154">
    <property type="entry name" value="LEUCINE-RESPONSIVE REGULATORY PROTEIN"/>
    <property type="match status" value="1"/>
</dbReference>
<dbReference type="Pfam" id="PF13404">
    <property type="entry name" value="HTH_AsnC-type"/>
    <property type="match status" value="1"/>
</dbReference>
<sequence length="151" mass="17152">MATFDDVDRRIVAALEHDSRLSVRALAEKVNISRANAYKRVQRLTESETITGFTVTVDPLRIGMGTSAYVALSIRQNTWRDIRAHLRRIPEVWHMALVAADFDVLLLVRAADNDALRALVLERLQEIPGVLSSRTWLIFEDRANRETPASR</sequence>
<evidence type="ECO:0000313" key="5">
    <source>
        <dbReference type="EMBL" id="TWF95354.1"/>
    </source>
</evidence>
<comment type="caution">
    <text evidence="5">The sequence shown here is derived from an EMBL/GenBank/DDBJ whole genome shotgun (WGS) entry which is preliminary data.</text>
</comment>
<dbReference type="PRINTS" id="PR00033">
    <property type="entry name" value="HTHASNC"/>
</dbReference>
<gene>
    <name evidence="5" type="ORF">FHU35_12348</name>
</gene>
<dbReference type="GO" id="GO:0043565">
    <property type="term" value="F:sequence-specific DNA binding"/>
    <property type="evidence" value="ECO:0007669"/>
    <property type="project" value="InterPro"/>
</dbReference>
<dbReference type="InterPro" id="IPR036388">
    <property type="entry name" value="WH-like_DNA-bd_sf"/>
</dbReference>
<keyword evidence="6" id="KW-1185">Reference proteome</keyword>
<accession>A0A561U7L5</accession>
<reference evidence="5 6" key="1">
    <citation type="submission" date="2019-06" db="EMBL/GenBank/DDBJ databases">
        <title>Sequencing the genomes of 1000 actinobacteria strains.</title>
        <authorList>
            <person name="Klenk H.-P."/>
        </authorList>
    </citation>
    <scope>NUCLEOTIDE SEQUENCE [LARGE SCALE GENOMIC DNA]</scope>
    <source>
        <strain evidence="5 6">DSM 46699</strain>
    </source>
</reference>
<dbReference type="InterPro" id="IPR000485">
    <property type="entry name" value="AsnC-type_HTH_dom"/>
</dbReference>
<dbReference type="OrthoDB" id="3396933at2"/>
<dbReference type="AlphaFoldDB" id="A0A561U7L5"/>
<dbReference type="PROSITE" id="PS50956">
    <property type="entry name" value="HTH_ASNC_2"/>
    <property type="match status" value="1"/>
</dbReference>
<keyword evidence="3" id="KW-0804">Transcription</keyword>
<dbReference type="Gene3D" id="1.10.10.10">
    <property type="entry name" value="Winged helix-like DNA-binding domain superfamily/Winged helix DNA-binding domain"/>
    <property type="match status" value="1"/>
</dbReference>
<dbReference type="RefSeq" id="WP_145738348.1">
    <property type="nucleotide sequence ID" value="NZ_VIWX01000002.1"/>
</dbReference>
<keyword evidence="2 5" id="KW-0238">DNA-binding</keyword>
<protein>
    <submittedName>
        <fullName evidence="5">DNA-binding Lrp family transcriptional regulator</fullName>
    </submittedName>
</protein>